<dbReference type="OrthoDB" id="358279at2"/>
<dbReference type="Pfam" id="PF02518">
    <property type="entry name" value="HATPase_c"/>
    <property type="match status" value="1"/>
</dbReference>
<sequence>MQLTTITMRTILIKVYCLLAPLASMIAQENGKMTFSKIENGLFNSWISCIEQDENGFIWVGTQDGLHRYDGHTFEVFRNSAKNIPSLGGTWIRTITIDSKKNYWIGTYGGGLIKFSPENTSFKNFAQDNPEDFPARVIHQTMLIGKHAILSATDKGFQLHNSETDTVSNFGFGKNSSEMALAEGELFISEEERLFKYDIPTREKKLAYSFESPIKILKYIPGHGLLVGLAGKMLLFEQGKPTRENLLENAIVSLAPDKKGNYIAATANSLFRFDPESFDLTPIDTDFNFEKHNIITIYLDRQNNLWLGTDKGLYKERKYNKAFIGTGVDVHARRIVKHENSLYFGGNQGLFRAVNGATSKQLSGSKTTALYGEGNQLFASGDQSLVYTYTNDILHSTIENFSQKEGMTTYGLAKDGRQRLWVGSWEGLYIFDAQHRLLKSIPLKTDSSGRDSKIIKIHLDAKDRLWIITAAYGVYMIEGASDMDLDSVASRIVNFRAKKGVANTLTSDVVLTLEEDQEGQLWFGTGLGVVRYLEETGDFSRLRYQNDLFDKKVMALRKDGNRNLWISTINDGLYVYDEKEGNIHHYTENDGLISNAFLFGSGFYDAATDFMYFGTDEGVQKIDLSRYYTPRKDIVPLITDIQVSNREGKTIFAPMQAPYLQEIVLEPSQNDFSTRFSAMDFEAPEKICYAYSLDDAPWKMTDLQTAYFSNVPYGRHELKFKALQDGISTNEHPETLRIDVRPPWYLSRTAKVMYLFLLLFAAWGVYQYLKWRWRMRYNLKLKEEEAVRLKQLNDHKSKLYTNIAHEFKTPLTLIAGPIDSKLRDGNISDRDRTSLSIVHRNANRLTTLVDQLLELASLESGVLSLNIASGNLGLFLKILSKSFAYQAQLKRVSYDIEVEVVNEVWYDEDIIEKIVTNLLSNALKYVPEQGKCWFKVAKNQDFIEISVKNTVRDSAALRLDKLFTRFYQDNSFSEGIGVGLALVKELVTLYGGSVDVALEDGEVIRFLVRLPYLRDAFKTANLANNGAHTNCGNLEEQIEPKIQSATSINGELPSLLLVEDHAEIRTFVKQALQQQYRILEADNGLSGLEIALSKVPDIILSDIQMPHCSGIELCNALKADEKTSHIPIILLTGSGGEESELKGLNSGADDFVTKPFKVRVLERRVSNLIHQRKKLRDRYSKELILKPKDIVVSSTDETFLNKVQEILDQHLYNPSFNAETFSKKALMSRMQLHRKLLAFTGLSTSAFIRSQRLKQAIKLLETSDMNINEVAYATGFNTPTYFMKCFKETFKKTPSEYLLSLQD</sequence>
<evidence type="ECO:0000259" key="9">
    <source>
        <dbReference type="PROSITE" id="PS01124"/>
    </source>
</evidence>
<dbReference type="Pfam" id="PF00512">
    <property type="entry name" value="HisKA"/>
    <property type="match status" value="1"/>
</dbReference>
<evidence type="ECO:0000256" key="2">
    <source>
        <dbReference type="ARBA" id="ARBA00012438"/>
    </source>
</evidence>
<dbReference type="InterPro" id="IPR011110">
    <property type="entry name" value="Reg_prop"/>
</dbReference>
<dbReference type="PROSITE" id="PS01124">
    <property type="entry name" value="HTH_ARAC_FAMILY_2"/>
    <property type="match status" value="1"/>
</dbReference>
<dbReference type="Gene3D" id="3.30.565.10">
    <property type="entry name" value="Histidine kinase-like ATPase, C-terminal domain"/>
    <property type="match status" value="1"/>
</dbReference>
<gene>
    <name evidence="12" type="ORF">FGM00_17300</name>
</gene>
<dbReference type="InterPro" id="IPR003661">
    <property type="entry name" value="HisK_dim/P_dom"/>
</dbReference>
<dbReference type="PROSITE" id="PS50109">
    <property type="entry name" value="HIS_KIN"/>
    <property type="match status" value="1"/>
</dbReference>
<dbReference type="PANTHER" id="PTHR43547">
    <property type="entry name" value="TWO-COMPONENT HISTIDINE KINASE"/>
    <property type="match status" value="1"/>
</dbReference>
<evidence type="ECO:0000256" key="1">
    <source>
        <dbReference type="ARBA" id="ARBA00000085"/>
    </source>
</evidence>
<dbReference type="InterPro" id="IPR015943">
    <property type="entry name" value="WD40/YVTN_repeat-like_dom_sf"/>
</dbReference>
<dbReference type="InterPro" id="IPR013783">
    <property type="entry name" value="Ig-like_fold"/>
</dbReference>
<dbReference type="PROSITE" id="PS00041">
    <property type="entry name" value="HTH_ARAC_FAMILY_1"/>
    <property type="match status" value="1"/>
</dbReference>
<proteinExistence type="predicted"/>
<keyword evidence="8" id="KW-0732">Signal</keyword>
<dbReference type="SUPFAM" id="SSF55874">
    <property type="entry name" value="ATPase domain of HSP90 chaperone/DNA topoisomerase II/histidine kinase"/>
    <property type="match status" value="1"/>
</dbReference>
<dbReference type="InterPro" id="IPR011047">
    <property type="entry name" value="Quinoprotein_ADH-like_sf"/>
</dbReference>
<dbReference type="SUPFAM" id="SSF46689">
    <property type="entry name" value="Homeodomain-like"/>
    <property type="match status" value="1"/>
</dbReference>
<dbReference type="SMART" id="SM00448">
    <property type="entry name" value="REC"/>
    <property type="match status" value="1"/>
</dbReference>
<evidence type="ECO:0000256" key="6">
    <source>
        <dbReference type="ARBA" id="ARBA00023163"/>
    </source>
</evidence>
<dbReference type="SUPFAM" id="SSF50998">
    <property type="entry name" value="Quinoprotein alcohol dehydrogenase-like"/>
    <property type="match status" value="1"/>
</dbReference>
<dbReference type="InterPro" id="IPR001789">
    <property type="entry name" value="Sig_transdc_resp-reg_receiver"/>
</dbReference>
<dbReference type="SUPFAM" id="SSF47384">
    <property type="entry name" value="Homodimeric domain of signal transducing histidine kinase"/>
    <property type="match status" value="1"/>
</dbReference>
<dbReference type="InterPro" id="IPR011006">
    <property type="entry name" value="CheY-like_superfamily"/>
</dbReference>
<keyword evidence="4" id="KW-0805">Transcription regulation</keyword>
<accession>A0A5B7STC4</accession>
<dbReference type="CDD" id="cd00082">
    <property type="entry name" value="HisKA"/>
    <property type="match status" value="1"/>
</dbReference>
<dbReference type="InterPro" id="IPR036097">
    <property type="entry name" value="HisK_dim/P_sf"/>
</dbReference>
<dbReference type="Pfam" id="PF12833">
    <property type="entry name" value="HTH_18"/>
    <property type="match status" value="1"/>
</dbReference>
<dbReference type="InterPro" id="IPR003594">
    <property type="entry name" value="HATPase_dom"/>
</dbReference>
<dbReference type="GO" id="GO:0000155">
    <property type="term" value="F:phosphorelay sensor kinase activity"/>
    <property type="evidence" value="ECO:0007669"/>
    <property type="project" value="InterPro"/>
</dbReference>
<dbReference type="Proteomes" id="UP000310017">
    <property type="component" value="Chromosome"/>
</dbReference>
<dbReference type="PANTHER" id="PTHR43547:SF2">
    <property type="entry name" value="HYBRID SIGNAL TRANSDUCTION HISTIDINE KINASE C"/>
    <property type="match status" value="1"/>
</dbReference>
<dbReference type="InterPro" id="IPR018062">
    <property type="entry name" value="HTH_AraC-typ_CS"/>
</dbReference>
<keyword evidence="6" id="KW-0804">Transcription</keyword>
<evidence type="ECO:0000256" key="3">
    <source>
        <dbReference type="ARBA" id="ARBA00022553"/>
    </source>
</evidence>
<dbReference type="InterPro" id="IPR005467">
    <property type="entry name" value="His_kinase_dom"/>
</dbReference>
<evidence type="ECO:0000256" key="8">
    <source>
        <dbReference type="SAM" id="SignalP"/>
    </source>
</evidence>
<dbReference type="GO" id="GO:0003700">
    <property type="term" value="F:DNA-binding transcription factor activity"/>
    <property type="evidence" value="ECO:0007669"/>
    <property type="project" value="InterPro"/>
</dbReference>
<dbReference type="SUPFAM" id="SSF63829">
    <property type="entry name" value="Calcium-dependent phosphotriesterase"/>
    <property type="match status" value="1"/>
</dbReference>
<evidence type="ECO:0000313" key="13">
    <source>
        <dbReference type="Proteomes" id="UP000310017"/>
    </source>
</evidence>
<evidence type="ECO:0000313" key="12">
    <source>
        <dbReference type="EMBL" id="QCX01787.1"/>
    </source>
</evidence>
<keyword evidence="5" id="KW-0238">DNA-binding</keyword>
<feature type="chain" id="PRO_5023141591" description="histidine kinase" evidence="8">
    <location>
        <begin position="30"/>
        <end position="1303"/>
    </location>
</feature>
<feature type="modified residue" description="4-aspartylphosphate" evidence="7">
    <location>
        <position position="1102"/>
    </location>
</feature>
<dbReference type="Gene3D" id="1.10.10.60">
    <property type="entry name" value="Homeodomain-like"/>
    <property type="match status" value="1"/>
</dbReference>
<comment type="catalytic activity">
    <reaction evidence="1">
        <text>ATP + protein L-histidine = ADP + protein N-phospho-L-histidine.</text>
        <dbReference type="EC" id="2.7.13.3"/>
    </reaction>
</comment>
<evidence type="ECO:0000259" key="10">
    <source>
        <dbReference type="PROSITE" id="PS50109"/>
    </source>
</evidence>
<feature type="domain" description="HTH araC/xylS-type" evidence="9">
    <location>
        <begin position="1201"/>
        <end position="1300"/>
    </location>
</feature>
<dbReference type="PROSITE" id="PS50110">
    <property type="entry name" value="RESPONSE_REGULATORY"/>
    <property type="match status" value="1"/>
</dbReference>
<dbReference type="SMART" id="SM00342">
    <property type="entry name" value="HTH_ARAC"/>
    <property type="match status" value="1"/>
</dbReference>
<dbReference type="SUPFAM" id="SSF52172">
    <property type="entry name" value="CheY-like"/>
    <property type="match status" value="1"/>
</dbReference>
<dbReference type="InterPro" id="IPR018060">
    <property type="entry name" value="HTH_AraC"/>
</dbReference>
<dbReference type="Gene3D" id="2.130.10.10">
    <property type="entry name" value="YVTN repeat-like/Quinoprotein amine dehydrogenase"/>
    <property type="match status" value="2"/>
</dbReference>
<organism evidence="12 13">
    <name type="scientific">Aggregatimonas sangjinii</name>
    <dbReference type="NCBI Taxonomy" id="2583587"/>
    <lineage>
        <taxon>Bacteria</taxon>
        <taxon>Pseudomonadati</taxon>
        <taxon>Bacteroidota</taxon>
        <taxon>Flavobacteriia</taxon>
        <taxon>Flavobacteriales</taxon>
        <taxon>Flavobacteriaceae</taxon>
        <taxon>Aggregatimonas</taxon>
    </lineage>
</organism>
<feature type="signal peptide" evidence="8">
    <location>
        <begin position="1"/>
        <end position="29"/>
    </location>
</feature>
<dbReference type="Pfam" id="PF07494">
    <property type="entry name" value="Reg_prop"/>
    <property type="match status" value="3"/>
</dbReference>
<dbReference type="SMART" id="SM00387">
    <property type="entry name" value="HATPase_c"/>
    <property type="match status" value="1"/>
</dbReference>
<evidence type="ECO:0000256" key="4">
    <source>
        <dbReference type="ARBA" id="ARBA00023015"/>
    </source>
</evidence>
<dbReference type="InterPro" id="IPR036890">
    <property type="entry name" value="HATPase_C_sf"/>
</dbReference>
<protein>
    <recommendedName>
        <fullName evidence="2">histidine kinase</fullName>
        <ecNumber evidence="2">2.7.13.3</ecNumber>
    </recommendedName>
</protein>
<dbReference type="Gene3D" id="1.10.287.130">
    <property type="match status" value="1"/>
</dbReference>
<evidence type="ECO:0000256" key="7">
    <source>
        <dbReference type="PROSITE-ProRule" id="PRU00169"/>
    </source>
</evidence>
<dbReference type="Gene3D" id="3.40.50.2300">
    <property type="match status" value="1"/>
</dbReference>
<keyword evidence="13" id="KW-1185">Reference proteome</keyword>
<reference evidence="12 13" key="1">
    <citation type="submission" date="2019-05" db="EMBL/GenBank/DDBJ databases">
        <title>Genome sequencing of F202Z8.</title>
        <authorList>
            <person name="Kwon Y.M."/>
        </authorList>
    </citation>
    <scope>NUCLEOTIDE SEQUENCE [LARGE SCALE GENOMIC DNA]</scope>
    <source>
        <strain evidence="12 13">F202Z8</strain>
    </source>
</reference>
<keyword evidence="3 7" id="KW-0597">Phosphoprotein</keyword>
<dbReference type="KEGG" id="asag:FGM00_17300"/>
<name>A0A5B7STC4_9FLAO</name>
<dbReference type="SMART" id="SM00388">
    <property type="entry name" value="HisKA"/>
    <property type="match status" value="1"/>
</dbReference>
<evidence type="ECO:0000259" key="11">
    <source>
        <dbReference type="PROSITE" id="PS50110"/>
    </source>
</evidence>
<dbReference type="Gene3D" id="2.60.40.10">
    <property type="entry name" value="Immunoglobulins"/>
    <property type="match status" value="1"/>
</dbReference>
<dbReference type="InterPro" id="IPR009057">
    <property type="entry name" value="Homeodomain-like_sf"/>
</dbReference>
<feature type="domain" description="Response regulatory" evidence="11">
    <location>
        <begin position="1054"/>
        <end position="1169"/>
    </location>
</feature>
<dbReference type="EC" id="2.7.13.3" evidence="2"/>
<dbReference type="EMBL" id="CP040710">
    <property type="protein sequence ID" value="QCX01787.1"/>
    <property type="molecule type" value="Genomic_DNA"/>
</dbReference>
<dbReference type="GO" id="GO:0043565">
    <property type="term" value="F:sequence-specific DNA binding"/>
    <property type="evidence" value="ECO:0007669"/>
    <property type="project" value="InterPro"/>
</dbReference>
<dbReference type="Pfam" id="PF00072">
    <property type="entry name" value="Response_reg"/>
    <property type="match status" value="1"/>
</dbReference>
<evidence type="ECO:0000256" key="5">
    <source>
        <dbReference type="ARBA" id="ARBA00023125"/>
    </source>
</evidence>
<feature type="domain" description="Histidine kinase" evidence="10">
    <location>
        <begin position="802"/>
        <end position="1014"/>
    </location>
</feature>